<evidence type="ECO:0000259" key="5">
    <source>
        <dbReference type="PROSITE" id="PS50217"/>
    </source>
</evidence>
<dbReference type="GO" id="GO:0090575">
    <property type="term" value="C:RNA polymerase II transcription regulator complex"/>
    <property type="evidence" value="ECO:0007669"/>
    <property type="project" value="TreeGrafter"/>
</dbReference>
<dbReference type="InterPro" id="IPR004827">
    <property type="entry name" value="bZIP"/>
</dbReference>
<dbReference type="EMBL" id="NRDI02000024">
    <property type="protein sequence ID" value="KAI1508655.1"/>
    <property type="molecule type" value="Genomic_DNA"/>
</dbReference>
<dbReference type="Pfam" id="PF08601">
    <property type="entry name" value="PAP1"/>
    <property type="match status" value="1"/>
</dbReference>
<dbReference type="SUPFAM" id="SSF111430">
    <property type="entry name" value="YAP1 redox domain"/>
    <property type="match status" value="1"/>
</dbReference>
<dbReference type="CDD" id="cd14688">
    <property type="entry name" value="bZIP_YAP"/>
    <property type="match status" value="1"/>
</dbReference>
<dbReference type="AlphaFoldDB" id="A0A2W1GLP6"/>
<evidence type="ECO:0000313" key="6">
    <source>
        <dbReference type="EMBL" id="KAF7564802.1"/>
    </source>
</evidence>
<feature type="region of interest" description="Disordered" evidence="4">
    <location>
        <begin position="175"/>
        <end position="242"/>
    </location>
</feature>
<evidence type="ECO:0000313" key="7">
    <source>
        <dbReference type="EMBL" id="KAI1508655.1"/>
    </source>
</evidence>
<dbReference type="InterPro" id="IPR013910">
    <property type="entry name" value="TF_PAP1"/>
</dbReference>
<dbReference type="GO" id="GO:0000976">
    <property type="term" value="F:transcription cis-regulatory region binding"/>
    <property type="evidence" value="ECO:0007669"/>
    <property type="project" value="InterPro"/>
</dbReference>
<sequence>MDYTYFGASQQPYDHFLGMNSHSFAHAGAEPDTTRSIEQLDPILFPAAAASYDAASFGFNNGLPTPQQGSPDNVAAHTPMPVGSVDSGIGAEFDDGRGSRTRSSSEEKDNLTPAQSRRKAQNRAAQRAFRERKERHVKELETKLSALESSTHSLQSDNERLKAALARARTENEILRATSGHSPAASRPVSASYPSPGAHLPSLSDEDEEMHDDYTIQSLTNGSVLNAADKEHSRHRAKGKEVPANQAWDVIQEHPLVKQGLVDVADVCERLKGSAKCDGHGPVFEESAIWQAVEESRRCGGDELI</sequence>
<dbReference type="EMBL" id="NQIK02000010">
    <property type="protein sequence ID" value="KAF7564802.1"/>
    <property type="molecule type" value="Genomic_DNA"/>
</dbReference>
<comment type="subcellular location">
    <subcellularLocation>
        <location evidence="2">Cytoplasm</location>
    </subcellularLocation>
    <subcellularLocation>
        <location evidence="1">Nucleus</location>
    </subcellularLocation>
</comment>
<dbReference type="Gene3D" id="1.20.5.170">
    <property type="match status" value="1"/>
</dbReference>
<comment type="caution">
    <text evidence="7">The sequence shown here is derived from an EMBL/GenBank/DDBJ whole genome shotgun (WGS) entry which is preliminary data.</text>
</comment>
<dbReference type="GO" id="GO:0001228">
    <property type="term" value="F:DNA-binding transcription activator activity, RNA polymerase II-specific"/>
    <property type="evidence" value="ECO:0007669"/>
    <property type="project" value="TreeGrafter"/>
</dbReference>
<evidence type="ECO:0000256" key="1">
    <source>
        <dbReference type="ARBA" id="ARBA00004123"/>
    </source>
</evidence>
<dbReference type="OMA" id="TQCDGQG"/>
<dbReference type="PANTHER" id="PTHR40621">
    <property type="entry name" value="TRANSCRIPTION FACTOR KAPC-RELATED"/>
    <property type="match status" value="1"/>
</dbReference>
<feature type="compositionally biased region" description="Polar residues" evidence="4">
    <location>
        <begin position="61"/>
        <end position="71"/>
    </location>
</feature>
<dbReference type="PANTHER" id="PTHR40621:SF8">
    <property type="entry name" value="AP-1-LIKE TRANSCRIPTION FACTOR YAP3"/>
    <property type="match status" value="1"/>
</dbReference>
<feature type="compositionally biased region" description="Polar residues" evidence="4">
    <location>
        <begin position="215"/>
        <end position="224"/>
    </location>
</feature>
<evidence type="ECO:0000313" key="8">
    <source>
        <dbReference type="Proteomes" id="UP000249757"/>
    </source>
</evidence>
<evidence type="ECO:0000256" key="2">
    <source>
        <dbReference type="ARBA" id="ARBA00004496"/>
    </source>
</evidence>
<reference evidence="7" key="2">
    <citation type="submission" date="2021-05" db="EMBL/GenBank/DDBJ databases">
        <authorList>
            <person name="Moolhuijzen P.M."/>
            <person name="Moffat C.S."/>
        </authorList>
    </citation>
    <scope>NUCLEOTIDE SEQUENCE</scope>
    <source>
        <strain evidence="7">86-124</strain>
    </source>
</reference>
<evidence type="ECO:0000256" key="4">
    <source>
        <dbReference type="SAM" id="MobiDB-lite"/>
    </source>
</evidence>
<accession>A0A2W1GLP6</accession>
<reference evidence="6" key="1">
    <citation type="journal article" date="2018" name="BMC Genomics">
        <title>Comparative genomics of the wheat fungal pathogen Pyrenophora tritici-repentis reveals chromosomal variations and genome plasticity.</title>
        <authorList>
            <person name="Moolhuijzen P."/>
            <person name="See P.T."/>
            <person name="Hane J.K."/>
            <person name="Shi G."/>
            <person name="Liu Z."/>
            <person name="Oliver R.P."/>
            <person name="Moffat C.S."/>
        </authorList>
    </citation>
    <scope>NUCLEOTIDE SEQUENCE [LARGE SCALE GENOMIC DNA]</scope>
    <source>
        <strain evidence="6">M4</strain>
    </source>
</reference>
<dbReference type="GO" id="GO:0005737">
    <property type="term" value="C:cytoplasm"/>
    <property type="evidence" value="ECO:0007669"/>
    <property type="project" value="UniProtKB-SubCell"/>
</dbReference>
<name>A0A2W1GLP6_9PLEO</name>
<feature type="compositionally biased region" description="Basic and acidic residues" evidence="4">
    <location>
        <begin position="94"/>
        <end position="110"/>
    </location>
</feature>
<evidence type="ECO:0000256" key="3">
    <source>
        <dbReference type="ARBA" id="ARBA00023242"/>
    </source>
</evidence>
<feature type="compositionally biased region" description="Basic and acidic residues" evidence="4">
    <location>
        <begin position="128"/>
        <end position="137"/>
    </location>
</feature>
<dbReference type="Proteomes" id="UP000245464">
    <property type="component" value="Chromosome 10"/>
</dbReference>
<dbReference type="InterPro" id="IPR046347">
    <property type="entry name" value="bZIP_sf"/>
</dbReference>
<reference evidence="8" key="4">
    <citation type="journal article" date="2022" name="Microb. Genom.">
        <title>A global pangenome for the wheat fungal pathogen Pyrenophora tritici-repentis and prediction of effector protein structural homology.</title>
        <authorList>
            <person name="Moolhuijzen P.M."/>
            <person name="See P.T."/>
            <person name="Shi G."/>
            <person name="Powell H.R."/>
            <person name="Cockram J."/>
            <person name="Jorgensen L.N."/>
            <person name="Benslimane H."/>
            <person name="Strelkov S.E."/>
            <person name="Turner J."/>
            <person name="Liu Z."/>
            <person name="Moffat C.S."/>
        </authorList>
    </citation>
    <scope>NUCLEOTIDE SEQUENCE [LARGE SCALE GENOMIC DNA]</scope>
</reference>
<dbReference type="PROSITE" id="PS50217">
    <property type="entry name" value="BZIP"/>
    <property type="match status" value="1"/>
</dbReference>
<keyword evidence="8" id="KW-1185">Reference proteome</keyword>
<dbReference type="SUPFAM" id="SSF57959">
    <property type="entry name" value="Leucine zipper domain"/>
    <property type="match status" value="1"/>
</dbReference>
<dbReference type="OrthoDB" id="4940293at2759"/>
<dbReference type="PROSITE" id="PS00036">
    <property type="entry name" value="BZIP_BASIC"/>
    <property type="match status" value="1"/>
</dbReference>
<proteinExistence type="predicted"/>
<dbReference type="InterPro" id="IPR023167">
    <property type="entry name" value="Yap1_redox_dom_sf"/>
</dbReference>
<feature type="domain" description="BZIP" evidence="5">
    <location>
        <begin position="112"/>
        <end position="175"/>
    </location>
</feature>
<dbReference type="Pfam" id="PF00170">
    <property type="entry name" value="bZIP_1"/>
    <property type="match status" value="1"/>
</dbReference>
<keyword evidence="3" id="KW-0539">Nucleus</keyword>
<dbReference type="SMART" id="SM00338">
    <property type="entry name" value="BRLZ"/>
    <property type="match status" value="1"/>
</dbReference>
<feature type="region of interest" description="Disordered" evidence="4">
    <location>
        <begin position="61"/>
        <end position="137"/>
    </location>
</feature>
<reference evidence="7" key="3">
    <citation type="journal article" date="2022" name="bioRxiv">
        <title>A global pangenome for the wheat fungal pathogen Pyrenophora tritici-repentis and prediction of effector protein structural homology.</title>
        <authorList>
            <person name="Moolhuijzen P."/>
            <person name="See P.T."/>
            <person name="Shi G."/>
            <person name="Powell H.R."/>
            <person name="Cockram J."/>
            <person name="Jorgensen L.N."/>
            <person name="Benslimane H."/>
            <person name="Strelkov S.E."/>
            <person name="Turner J."/>
            <person name="Liu Z."/>
            <person name="Moffat C.S."/>
        </authorList>
    </citation>
    <scope>NUCLEOTIDE SEQUENCE</scope>
    <source>
        <strain evidence="7">86-124</strain>
    </source>
</reference>
<organism evidence="7 8">
    <name type="scientific">Pyrenophora tritici-repentis</name>
    <dbReference type="NCBI Taxonomy" id="45151"/>
    <lineage>
        <taxon>Eukaryota</taxon>
        <taxon>Fungi</taxon>
        <taxon>Dikarya</taxon>
        <taxon>Ascomycota</taxon>
        <taxon>Pezizomycotina</taxon>
        <taxon>Dothideomycetes</taxon>
        <taxon>Pleosporomycetidae</taxon>
        <taxon>Pleosporales</taxon>
        <taxon>Pleosporineae</taxon>
        <taxon>Pleosporaceae</taxon>
        <taxon>Pyrenophora</taxon>
    </lineage>
</organism>
<dbReference type="InterPro" id="IPR050936">
    <property type="entry name" value="AP-1-like"/>
</dbReference>
<gene>
    <name evidence="7" type="ORF">Ptr86124_012284</name>
    <name evidence="6" type="ORF">PtrM4_042360</name>
</gene>
<dbReference type="GO" id="GO:0033554">
    <property type="term" value="P:cellular response to stress"/>
    <property type="evidence" value="ECO:0007669"/>
    <property type="project" value="UniProtKB-ARBA"/>
</dbReference>
<dbReference type="Gene3D" id="1.10.238.100">
    <property type="entry name" value="YAP1 redox domain. Chain B"/>
    <property type="match status" value="1"/>
</dbReference>
<dbReference type="Proteomes" id="UP000249757">
    <property type="component" value="Unassembled WGS sequence"/>
</dbReference>
<protein>
    <submittedName>
        <fullName evidence="7">BZIP transcription factor</fullName>
    </submittedName>
</protein>